<organism evidence="1 2">
    <name type="scientific">Penicillium oxalicum (strain 114-2 / CGMCC 5302)</name>
    <name type="common">Penicillium decumbens</name>
    <dbReference type="NCBI Taxonomy" id="933388"/>
    <lineage>
        <taxon>Eukaryota</taxon>
        <taxon>Fungi</taxon>
        <taxon>Dikarya</taxon>
        <taxon>Ascomycota</taxon>
        <taxon>Pezizomycotina</taxon>
        <taxon>Eurotiomycetes</taxon>
        <taxon>Eurotiomycetidae</taxon>
        <taxon>Eurotiales</taxon>
        <taxon>Aspergillaceae</taxon>
        <taxon>Penicillium</taxon>
    </lineage>
</organism>
<proteinExistence type="predicted"/>
<gene>
    <name evidence="1" type="ORF">PDE_06946</name>
</gene>
<dbReference type="HOGENOM" id="CLU_3107124_0_0_1"/>
<evidence type="ECO:0000313" key="1">
    <source>
        <dbReference type="EMBL" id="EPS31987.1"/>
    </source>
</evidence>
<reference evidence="1 2" key="1">
    <citation type="journal article" date="2013" name="PLoS ONE">
        <title>Genomic and secretomic analyses reveal unique features of the lignocellulolytic enzyme system of Penicillium decumbens.</title>
        <authorList>
            <person name="Liu G."/>
            <person name="Zhang L."/>
            <person name="Wei X."/>
            <person name="Zou G."/>
            <person name="Qin Y."/>
            <person name="Ma L."/>
            <person name="Li J."/>
            <person name="Zheng H."/>
            <person name="Wang S."/>
            <person name="Wang C."/>
            <person name="Xun L."/>
            <person name="Zhao G.-P."/>
            <person name="Zhou Z."/>
            <person name="Qu Y."/>
        </authorList>
    </citation>
    <scope>NUCLEOTIDE SEQUENCE [LARGE SCALE GENOMIC DNA]</scope>
    <source>
        <strain evidence="2">114-2 / CGMCC 5302</strain>
    </source>
</reference>
<dbReference type="AlphaFoldDB" id="S8BAW9"/>
<sequence>MAKGVWRFVDRFNQASQLGINVGKKASQRERKQKKSATILTLEKKECEIDR</sequence>
<name>S8BAW9_PENO1</name>
<protein>
    <submittedName>
        <fullName evidence="1">Uncharacterized protein</fullName>
    </submittedName>
</protein>
<evidence type="ECO:0000313" key="2">
    <source>
        <dbReference type="Proteomes" id="UP000019376"/>
    </source>
</evidence>
<dbReference type="Proteomes" id="UP000019376">
    <property type="component" value="Unassembled WGS sequence"/>
</dbReference>
<dbReference type="EMBL" id="KB644414">
    <property type="protein sequence ID" value="EPS31987.1"/>
    <property type="molecule type" value="Genomic_DNA"/>
</dbReference>
<keyword evidence="2" id="KW-1185">Reference proteome</keyword>
<accession>S8BAW9</accession>